<dbReference type="InterPro" id="IPR036852">
    <property type="entry name" value="Peptidase_S8/S53_dom_sf"/>
</dbReference>
<dbReference type="OrthoDB" id="371436at2759"/>
<evidence type="ECO:0000313" key="7">
    <source>
        <dbReference type="EMBL" id="EFN56037.1"/>
    </source>
</evidence>
<dbReference type="InterPro" id="IPR051048">
    <property type="entry name" value="Peptidase_S8/S53_subtilisin"/>
</dbReference>
<dbReference type="AlphaFoldDB" id="E1ZDK2"/>
<comment type="similarity">
    <text evidence="1 5">Belongs to the peptidase S8 family.</text>
</comment>
<evidence type="ECO:0000256" key="5">
    <source>
        <dbReference type="PROSITE-ProRule" id="PRU01240"/>
    </source>
</evidence>
<dbReference type="InParanoid" id="E1ZDK2"/>
<dbReference type="InterPro" id="IPR023828">
    <property type="entry name" value="Peptidase_S8_Ser-AS"/>
</dbReference>
<gene>
    <name evidence="7" type="ORF">CHLNCDRAFT_22903</name>
</gene>
<dbReference type="Pfam" id="PF00082">
    <property type="entry name" value="Peptidase_S8"/>
    <property type="match status" value="1"/>
</dbReference>
<feature type="non-terminal residue" evidence="7">
    <location>
        <position position="1"/>
    </location>
</feature>
<protein>
    <recommendedName>
        <fullName evidence="6">Peptidase S8/S53 domain-containing protein</fullName>
    </recommendedName>
</protein>
<dbReference type="Gene3D" id="3.40.50.200">
    <property type="entry name" value="Peptidase S8/S53 domain"/>
    <property type="match status" value="1"/>
</dbReference>
<dbReference type="PROSITE" id="PS51892">
    <property type="entry name" value="SUBTILASE"/>
    <property type="match status" value="1"/>
</dbReference>
<evidence type="ECO:0000256" key="1">
    <source>
        <dbReference type="ARBA" id="ARBA00011073"/>
    </source>
</evidence>
<evidence type="ECO:0000313" key="8">
    <source>
        <dbReference type="Proteomes" id="UP000008141"/>
    </source>
</evidence>
<evidence type="ECO:0000259" key="6">
    <source>
        <dbReference type="Pfam" id="PF00082"/>
    </source>
</evidence>
<dbReference type="GO" id="GO:0006508">
    <property type="term" value="P:proteolysis"/>
    <property type="evidence" value="ECO:0007669"/>
    <property type="project" value="UniProtKB-KW"/>
</dbReference>
<keyword evidence="2" id="KW-0645">Protease</keyword>
<keyword evidence="3" id="KW-0378">Hydrolase</keyword>
<reference evidence="7 8" key="1">
    <citation type="journal article" date="2010" name="Plant Cell">
        <title>The Chlorella variabilis NC64A genome reveals adaptation to photosymbiosis, coevolution with viruses, and cryptic sex.</title>
        <authorList>
            <person name="Blanc G."/>
            <person name="Duncan G."/>
            <person name="Agarkova I."/>
            <person name="Borodovsky M."/>
            <person name="Gurnon J."/>
            <person name="Kuo A."/>
            <person name="Lindquist E."/>
            <person name="Lucas S."/>
            <person name="Pangilinan J."/>
            <person name="Polle J."/>
            <person name="Salamov A."/>
            <person name="Terry A."/>
            <person name="Yamada T."/>
            <person name="Dunigan D.D."/>
            <person name="Grigoriev I.V."/>
            <person name="Claverie J.M."/>
            <person name="Van Etten J.L."/>
        </authorList>
    </citation>
    <scope>NUCLEOTIDE SEQUENCE [LARGE SCALE GENOMIC DNA]</scope>
    <source>
        <strain evidence="7 8">NC64A</strain>
    </source>
</reference>
<dbReference type="eggNOG" id="KOG1153">
    <property type="taxonomic scope" value="Eukaryota"/>
</dbReference>
<keyword evidence="4" id="KW-0720">Serine protease</keyword>
<evidence type="ECO:0000256" key="4">
    <source>
        <dbReference type="ARBA" id="ARBA00022825"/>
    </source>
</evidence>
<dbReference type="STRING" id="554065.E1ZDK2"/>
<comment type="caution">
    <text evidence="5">Lacks conserved residue(s) required for the propagation of feature annotation.</text>
</comment>
<feature type="domain" description="Peptidase S8/S53" evidence="6">
    <location>
        <begin position="1"/>
        <end position="164"/>
    </location>
</feature>
<sequence>AGIIGAVGNNRLGVAGVTWAIKLLVCRFIWNDGSGYVSDAMNCIKLCKQEGALITSNSWGGIGYSSFLEREIASSQSAGQLFVVASGNSGVNLDDVPLYPTSYKSDNMISVASSGKEDFVSSFSNIGLGTVHMLAPGEGIFSTFMDGAYKLMWGTSMACPMVAG</sequence>
<dbReference type="KEGG" id="cvr:CHLNCDRAFT_22903"/>
<dbReference type="InterPro" id="IPR000209">
    <property type="entry name" value="Peptidase_S8/S53_dom"/>
</dbReference>
<proteinExistence type="inferred from homology"/>
<organism evidence="8">
    <name type="scientific">Chlorella variabilis</name>
    <name type="common">Green alga</name>
    <dbReference type="NCBI Taxonomy" id="554065"/>
    <lineage>
        <taxon>Eukaryota</taxon>
        <taxon>Viridiplantae</taxon>
        <taxon>Chlorophyta</taxon>
        <taxon>core chlorophytes</taxon>
        <taxon>Trebouxiophyceae</taxon>
        <taxon>Chlorellales</taxon>
        <taxon>Chlorellaceae</taxon>
        <taxon>Chlorella clade</taxon>
        <taxon>Chlorella</taxon>
    </lineage>
</organism>
<feature type="non-terminal residue" evidence="7">
    <location>
        <position position="164"/>
    </location>
</feature>
<keyword evidence="8" id="KW-1185">Reference proteome</keyword>
<name>E1ZDK2_CHLVA</name>
<dbReference type="GeneID" id="17355410"/>
<dbReference type="GO" id="GO:0004252">
    <property type="term" value="F:serine-type endopeptidase activity"/>
    <property type="evidence" value="ECO:0007669"/>
    <property type="project" value="InterPro"/>
</dbReference>
<evidence type="ECO:0000256" key="2">
    <source>
        <dbReference type="ARBA" id="ARBA00022670"/>
    </source>
</evidence>
<dbReference type="PROSITE" id="PS00138">
    <property type="entry name" value="SUBTILASE_SER"/>
    <property type="match status" value="1"/>
</dbReference>
<evidence type="ECO:0000256" key="3">
    <source>
        <dbReference type="ARBA" id="ARBA00022801"/>
    </source>
</evidence>
<dbReference type="PANTHER" id="PTHR43399:SF4">
    <property type="entry name" value="CELL WALL-ASSOCIATED PROTEASE"/>
    <property type="match status" value="1"/>
</dbReference>
<dbReference type="SUPFAM" id="SSF52743">
    <property type="entry name" value="Subtilisin-like"/>
    <property type="match status" value="1"/>
</dbReference>
<dbReference type="Proteomes" id="UP000008141">
    <property type="component" value="Unassembled WGS sequence"/>
</dbReference>
<dbReference type="EMBL" id="GL433843">
    <property type="protein sequence ID" value="EFN56037.1"/>
    <property type="molecule type" value="Genomic_DNA"/>
</dbReference>
<accession>E1ZDK2</accession>
<dbReference type="RefSeq" id="XP_005848139.1">
    <property type="nucleotide sequence ID" value="XM_005848077.1"/>
</dbReference>
<dbReference type="PANTHER" id="PTHR43399">
    <property type="entry name" value="SUBTILISIN-RELATED"/>
    <property type="match status" value="1"/>
</dbReference>